<proteinExistence type="predicted"/>
<reference evidence="2" key="2">
    <citation type="journal article" date="2021" name="Genome Biol. Evol.">
        <title>Developing a high-quality reference genome for a parasitic bivalve with doubly uniparental inheritance (Bivalvia: Unionida).</title>
        <authorList>
            <person name="Smith C.H."/>
        </authorList>
    </citation>
    <scope>NUCLEOTIDE SEQUENCE</scope>
    <source>
        <strain evidence="2">CHS0354</strain>
        <tissue evidence="2">Mantle</tissue>
    </source>
</reference>
<dbReference type="EMBL" id="JAEAOA010000713">
    <property type="protein sequence ID" value="KAK3578157.1"/>
    <property type="molecule type" value="Genomic_DNA"/>
</dbReference>
<dbReference type="Proteomes" id="UP001195483">
    <property type="component" value="Unassembled WGS sequence"/>
</dbReference>
<dbReference type="AlphaFoldDB" id="A0AAE0RR96"/>
<reference evidence="2" key="1">
    <citation type="journal article" date="2021" name="Genome Biol. Evol.">
        <title>A High-Quality Reference Genome for a Parasitic Bivalve with Doubly Uniparental Inheritance (Bivalvia: Unionida).</title>
        <authorList>
            <person name="Smith C.H."/>
        </authorList>
    </citation>
    <scope>NUCLEOTIDE SEQUENCE</scope>
    <source>
        <strain evidence="2">CHS0354</strain>
    </source>
</reference>
<keyword evidence="1" id="KW-0812">Transmembrane</keyword>
<keyword evidence="1" id="KW-1133">Transmembrane helix</keyword>
<reference evidence="2" key="3">
    <citation type="submission" date="2023-05" db="EMBL/GenBank/DDBJ databases">
        <authorList>
            <person name="Smith C.H."/>
        </authorList>
    </citation>
    <scope>NUCLEOTIDE SEQUENCE</scope>
    <source>
        <strain evidence="2">CHS0354</strain>
        <tissue evidence="2">Mantle</tissue>
    </source>
</reference>
<keyword evidence="3" id="KW-1185">Reference proteome</keyword>
<name>A0AAE0RR96_9BIVA</name>
<organism evidence="2 3">
    <name type="scientific">Potamilus streckersoni</name>
    <dbReference type="NCBI Taxonomy" id="2493646"/>
    <lineage>
        <taxon>Eukaryota</taxon>
        <taxon>Metazoa</taxon>
        <taxon>Spiralia</taxon>
        <taxon>Lophotrochozoa</taxon>
        <taxon>Mollusca</taxon>
        <taxon>Bivalvia</taxon>
        <taxon>Autobranchia</taxon>
        <taxon>Heteroconchia</taxon>
        <taxon>Palaeoheterodonta</taxon>
        <taxon>Unionida</taxon>
        <taxon>Unionoidea</taxon>
        <taxon>Unionidae</taxon>
        <taxon>Ambleminae</taxon>
        <taxon>Lampsilini</taxon>
        <taxon>Potamilus</taxon>
    </lineage>
</organism>
<sequence length="95" mass="10643">MISKPRDTMHGHSNIDANKIVGVYNPLTPQYAATNSYVNLRHEPVMNYVDAVIAARLFHDMQKVLRHCLLCGWHAAITVLVTMVAVLPAITLEDF</sequence>
<comment type="caution">
    <text evidence="2">The sequence shown here is derived from an EMBL/GenBank/DDBJ whole genome shotgun (WGS) entry which is preliminary data.</text>
</comment>
<evidence type="ECO:0000313" key="3">
    <source>
        <dbReference type="Proteomes" id="UP001195483"/>
    </source>
</evidence>
<gene>
    <name evidence="2" type="ORF">CHS0354_011681</name>
</gene>
<evidence type="ECO:0000256" key="1">
    <source>
        <dbReference type="SAM" id="Phobius"/>
    </source>
</evidence>
<feature type="transmembrane region" description="Helical" evidence="1">
    <location>
        <begin position="68"/>
        <end position="90"/>
    </location>
</feature>
<evidence type="ECO:0000313" key="2">
    <source>
        <dbReference type="EMBL" id="KAK3578157.1"/>
    </source>
</evidence>
<keyword evidence="1" id="KW-0472">Membrane</keyword>
<protein>
    <submittedName>
        <fullName evidence="2">Uncharacterized protein</fullName>
    </submittedName>
</protein>
<accession>A0AAE0RR96</accession>